<evidence type="ECO:0000313" key="2">
    <source>
        <dbReference type="Proteomes" id="UP001179952"/>
    </source>
</evidence>
<dbReference type="AlphaFoldDB" id="A0AAV9BJ61"/>
<organism evidence="1 2">
    <name type="scientific">Acorus gramineus</name>
    <name type="common">Dwarf sweet flag</name>
    <dbReference type="NCBI Taxonomy" id="55184"/>
    <lineage>
        <taxon>Eukaryota</taxon>
        <taxon>Viridiplantae</taxon>
        <taxon>Streptophyta</taxon>
        <taxon>Embryophyta</taxon>
        <taxon>Tracheophyta</taxon>
        <taxon>Spermatophyta</taxon>
        <taxon>Magnoliopsida</taxon>
        <taxon>Liliopsida</taxon>
        <taxon>Acoraceae</taxon>
        <taxon>Acorus</taxon>
    </lineage>
</organism>
<protein>
    <submittedName>
        <fullName evidence="1">Uncharacterized protein</fullName>
    </submittedName>
</protein>
<reference evidence="1" key="2">
    <citation type="submission" date="2023-06" db="EMBL/GenBank/DDBJ databases">
        <authorList>
            <person name="Ma L."/>
            <person name="Liu K.-W."/>
            <person name="Li Z."/>
            <person name="Hsiao Y.-Y."/>
            <person name="Qi Y."/>
            <person name="Fu T."/>
            <person name="Tang G."/>
            <person name="Zhang D."/>
            <person name="Sun W.-H."/>
            <person name="Liu D.-K."/>
            <person name="Li Y."/>
            <person name="Chen G.-Z."/>
            <person name="Liu X.-D."/>
            <person name="Liao X.-Y."/>
            <person name="Jiang Y.-T."/>
            <person name="Yu X."/>
            <person name="Hao Y."/>
            <person name="Huang J."/>
            <person name="Zhao X.-W."/>
            <person name="Ke S."/>
            <person name="Chen Y.-Y."/>
            <person name="Wu W.-L."/>
            <person name="Hsu J.-L."/>
            <person name="Lin Y.-F."/>
            <person name="Huang M.-D."/>
            <person name="Li C.-Y."/>
            <person name="Huang L."/>
            <person name="Wang Z.-W."/>
            <person name="Zhao X."/>
            <person name="Zhong W.-Y."/>
            <person name="Peng D.-H."/>
            <person name="Ahmad S."/>
            <person name="Lan S."/>
            <person name="Zhang J.-S."/>
            <person name="Tsai W.-C."/>
            <person name="Van De Peer Y."/>
            <person name="Liu Z.-J."/>
        </authorList>
    </citation>
    <scope>NUCLEOTIDE SEQUENCE</scope>
    <source>
        <strain evidence="1">SCP</strain>
        <tissue evidence="1">Leaves</tissue>
    </source>
</reference>
<name>A0AAV9BJ61_ACOGR</name>
<comment type="caution">
    <text evidence="1">The sequence shown here is derived from an EMBL/GenBank/DDBJ whole genome shotgun (WGS) entry which is preliminary data.</text>
</comment>
<proteinExistence type="predicted"/>
<keyword evidence="2" id="KW-1185">Reference proteome</keyword>
<reference evidence="1" key="1">
    <citation type="journal article" date="2023" name="Nat. Commun.">
        <title>Diploid and tetraploid genomes of Acorus and the evolution of monocots.</title>
        <authorList>
            <person name="Ma L."/>
            <person name="Liu K.W."/>
            <person name="Li Z."/>
            <person name="Hsiao Y.Y."/>
            <person name="Qi Y."/>
            <person name="Fu T."/>
            <person name="Tang G.D."/>
            <person name="Zhang D."/>
            <person name="Sun W.H."/>
            <person name="Liu D.K."/>
            <person name="Li Y."/>
            <person name="Chen G.Z."/>
            <person name="Liu X.D."/>
            <person name="Liao X.Y."/>
            <person name="Jiang Y.T."/>
            <person name="Yu X."/>
            <person name="Hao Y."/>
            <person name="Huang J."/>
            <person name="Zhao X.W."/>
            <person name="Ke S."/>
            <person name="Chen Y.Y."/>
            <person name="Wu W.L."/>
            <person name="Hsu J.L."/>
            <person name="Lin Y.F."/>
            <person name="Huang M.D."/>
            <person name="Li C.Y."/>
            <person name="Huang L."/>
            <person name="Wang Z.W."/>
            <person name="Zhao X."/>
            <person name="Zhong W.Y."/>
            <person name="Peng D.H."/>
            <person name="Ahmad S."/>
            <person name="Lan S."/>
            <person name="Zhang J.S."/>
            <person name="Tsai W.C."/>
            <person name="Van de Peer Y."/>
            <person name="Liu Z.J."/>
        </authorList>
    </citation>
    <scope>NUCLEOTIDE SEQUENCE</scope>
    <source>
        <strain evidence="1">SCP</strain>
    </source>
</reference>
<sequence>MTLDDENPCEWLVELLEENWFYENALNGGGGGSKPPPKLDGRIEESSDAEALVQLARWFFNRAHHARASETLDRGGLVGDRTTSEKKCRSLSDLEFEEVKGFRDLGFVFDRERLNPRIAKIIPGLRRRSIEEEEEEEEGMNGLRRPYLSEAWVMQRSAPPELNLFDRRSAAEMKEQLRFWARTVAFNIRQEC</sequence>
<dbReference type="PANTHER" id="PTHR33785:SF5">
    <property type="entry name" value="SERINE_ARGININE REPETITIVE MATRIX PROTEIN"/>
    <property type="match status" value="1"/>
</dbReference>
<gene>
    <name evidence="1" type="ORF">QJS04_geneDACA010913</name>
</gene>
<dbReference type="PANTHER" id="PTHR33785">
    <property type="entry name" value="OS06G0550800 PROTEIN"/>
    <property type="match status" value="1"/>
</dbReference>
<dbReference type="EMBL" id="JAUJYN010000003">
    <property type="protein sequence ID" value="KAK1276734.1"/>
    <property type="molecule type" value="Genomic_DNA"/>
</dbReference>
<accession>A0AAV9BJ61</accession>
<evidence type="ECO:0000313" key="1">
    <source>
        <dbReference type="EMBL" id="KAK1276734.1"/>
    </source>
</evidence>
<dbReference type="Proteomes" id="UP001179952">
    <property type="component" value="Unassembled WGS sequence"/>
</dbReference>